<dbReference type="Pfam" id="PF14339">
    <property type="entry name" value="DUF4394"/>
    <property type="match status" value="1"/>
</dbReference>
<feature type="domain" description="DUF4394" evidence="2">
    <location>
        <begin position="35"/>
        <end position="252"/>
    </location>
</feature>
<organism evidence="3 4">
    <name type="scientific">Oryzicola mucosus</name>
    <dbReference type="NCBI Taxonomy" id="2767425"/>
    <lineage>
        <taxon>Bacteria</taxon>
        <taxon>Pseudomonadati</taxon>
        <taxon>Pseudomonadota</taxon>
        <taxon>Alphaproteobacteria</taxon>
        <taxon>Hyphomicrobiales</taxon>
        <taxon>Phyllobacteriaceae</taxon>
        <taxon>Oryzicola</taxon>
    </lineage>
</organism>
<keyword evidence="4" id="KW-1185">Reference proteome</keyword>
<feature type="chain" id="PRO_5035157107" evidence="1">
    <location>
        <begin position="23"/>
        <end position="256"/>
    </location>
</feature>
<evidence type="ECO:0000313" key="3">
    <source>
        <dbReference type="EMBL" id="MBD0414528.1"/>
    </source>
</evidence>
<dbReference type="Gene3D" id="2.130.10.10">
    <property type="entry name" value="YVTN repeat-like/Quinoprotein amine dehydrogenase"/>
    <property type="match status" value="1"/>
</dbReference>
<gene>
    <name evidence="3" type="ORF">ICI42_07670</name>
</gene>
<dbReference type="SUPFAM" id="SSF50969">
    <property type="entry name" value="YVTN repeat-like/Quinoprotein amine dehydrogenase"/>
    <property type="match status" value="1"/>
</dbReference>
<dbReference type="AlphaFoldDB" id="A0A8J6PI65"/>
<keyword evidence="1" id="KW-0732">Signal</keyword>
<dbReference type="EMBL" id="JACVVX010000002">
    <property type="protein sequence ID" value="MBD0414528.1"/>
    <property type="molecule type" value="Genomic_DNA"/>
</dbReference>
<dbReference type="InterPro" id="IPR025507">
    <property type="entry name" value="DUF4394"/>
</dbReference>
<dbReference type="InterPro" id="IPR011044">
    <property type="entry name" value="Quino_amine_DH_bsu"/>
</dbReference>
<protein>
    <submittedName>
        <fullName evidence="3">DUF4394 domain-containing protein</fullName>
    </submittedName>
</protein>
<name>A0A8J6PI65_9HYPH</name>
<sequence>MNRIASKLVLAGPMLVSLTAMAAAAPALGLTGEKTLIWFDTDKPAETKTIEVTGVDRLHGIDLRAADKMVYGVAGDGSLVSINLDTGAATVVSKLSKLPPEGGKVSVDFNPMADKLRVMASDGTNLRVDPASGAVTEDGKLAYEAGDPSAEMKPNVIATAYTNSFGKPEKTGMYDIDASGLFLQQTKPNDGTLKTIGSLGVTLGDHVGFDIQTTEDGTNTAWLATGGALYKVNIETGKAEKAGEVDADFRDLTVLP</sequence>
<comment type="caution">
    <text evidence="3">The sequence shown here is derived from an EMBL/GenBank/DDBJ whole genome shotgun (WGS) entry which is preliminary data.</text>
</comment>
<evidence type="ECO:0000256" key="1">
    <source>
        <dbReference type="SAM" id="SignalP"/>
    </source>
</evidence>
<dbReference type="Proteomes" id="UP000643405">
    <property type="component" value="Unassembled WGS sequence"/>
</dbReference>
<evidence type="ECO:0000313" key="4">
    <source>
        <dbReference type="Proteomes" id="UP000643405"/>
    </source>
</evidence>
<accession>A0A8J6PI65</accession>
<dbReference type="RefSeq" id="WP_188163967.1">
    <property type="nucleotide sequence ID" value="NZ_JACVVX010000002.1"/>
</dbReference>
<reference evidence="3" key="1">
    <citation type="submission" date="2020-09" db="EMBL/GenBank/DDBJ databases">
        <title>Genome seq and assembly of Tianweitania sp.</title>
        <authorList>
            <person name="Chhetri G."/>
        </authorList>
    </citation>
    <scope>NUCLEOTIDE SEQUENCE</scope>
    <source>
        <strain evidence="3">Rool2</strain>
    </source>
</reference>
<dbReference type="InterPro" id="IPR015943">
    <property type="entry name" value="WD40/YVTN_repeat-like_dom_sf"/>
</dbReference>
<proteinExistence type="predicted"/>
<feature type="signal peptide" evidence="1">
    <location>
        <begin position="1"/>
        <end position="22"/>
    </location>
</feature>
<evidence type="ECO:0000259" key="2">
    <source>
        <dbReference type="Pfam" id="PF14339"/>
    </source>
</evidence>